<evidence type="ECO:0000256" key="2">
    <source>
        <dbReference type="PROSITE-ProRule" id="PRU01363"/>
    </source>
</evidence>
<keyword evidence="5" id="KW-1185">Reference proteome</keyword>
<name>A0A1W9Z0K0_MYCAN</name>
<dbReference type="PROSITE" id="PS52019">
    <property type="entry name" value="PKS_MFAS_DH"/>
    <property type="match status" value="1"/>
</dbReference>
<dbReference type="PANTHER" id="PTHR43775">
    <property type="entry name" value="FATTY ACID SYNTHASE"/>
    <property type="match status" value="1"/>
</dbReference>
<protein>
    <recommendedName>
        <fullName evidence="3">PKS/mFAS DH domain-containing protein</fullName>
    </recommendedName>
</protein>
<accession>A0A1W9Z0K0</accession>
<dbReference type="InterPro" id="IPR020807">
    <property type="entry name" value="PKS_DH"/>
</dbReference>
<dbReference type="GO" id="GO:0004312">
    <property type="term" value="F:fatty acid synthase activity"/>
    <property type="evidence" value="ECO:0007669"/>
    <property type="project" value="TreeGrafter"/>
</dbReference>
<reference evidence="4 5" key="1">
    <citation type="submission" date="2017-02" db="EMBL/GenBank/DDBJ databases">
        <title>The new phylogeny of genus Mycobacterium.</title>
        <authorList>
            <person name="Tortoli E."/>
            <person name="Trovato A."/>
            <person name="Cirillo D.M."/>
        </authorList>
    </citation>
    <scope>NUCLEOTIDE SEQUENCE [LARGE SCALE GENOMIC DNA]</scope>
    <source>
        <strain evidence="4 5">DSM 45057</strain>
    </source>
</reference>
<dbReference type="AlphaFoldDB" id="A0A1W9Z0K0"/>
<dbReference type="Pfam" id="PF21089">
    <property type="entry name" value="PKS_DH_N"/>
    <property type="match status" value="1"/>
</dbReference>
<organism evidence="4 5">
    <name type="scientific">Mycobacterium angelicum</name>
    <dbReference type="NCBI Taxonomy" id="470074"/>
    <lineage>
        <taxon>Bacteria</taxon>
        <taxon>Bacillati</taxon>
        <taxon>Actinomycetota</taxon>
        <taxon>Actinomycetes</taxon>
        <taxon>Mycobacteriales</taxon>
        <taxon>Mycobacteriaceae</taxon>
        <taxon>Mycobacterium</taxon>
    </lineage>
</organism>
<dbReference type="GO" id="GO:0006633">
    <property type="term" value="P:fatty acid biosynthetic process"/>
    <property type="evidence" value="ECO:0007669"/>
    <property type="project" value="TreeGrafter"/>
</dbReference>
<dbReference type="RefSeq" id="WP_211281417.1">
    <property type="nucleotide sequence ID" value="NZ_MVHE01000262.1"/>
</dbReference>
<dbReference type="EMBL" id="MVHE01000262">
    <property type="protein sequence ID" value="ORA05866.1"/>
    <property type="molecule type" value="Genomic_DNA"/>
</dbReference>
<dbReference type="Gene3D" id="3.10.129.110">
    <property type="entry name" value="Polyketide synthase dehydratase"/>
    <property type="match status" value="1"/>
</dbReference>
<comment type="caution">
    <text evidence="2">Lacks conserved residue(s) required for the propagation of feature annotation.</text>
</comment>
<evidence type="ECO:0000313" key="5">
    <source>
        <dbReference type="Proteomes" id="UP000192284"/>
    </source>
</evidence>
<proteinExistence type="predicted"/>
<evidence type="ECO:0000259" key="3">
    <source>
        <dbReference type="PROSITE" id="PS52019"/>
    </source>
</evidence>
<dbReference type="InterPro" id="IPR050091">
    <property type="entry name" value="PKS_NRPS_Biosynth_Enz"/>
</dbReference>
<sequence>PHTPTTALPTYPFQHRPYWLTPAATTNVTTAGLDQPDHPLLGAITCLADQDQIVLSGRISATSHRWLTGHRVGETVVFPATGFIDLLLYAGEHAGSPVVDELVLQAPLVLPDDVATDLQITVHPVDDTQQRPVTVHARTHDNQERTPWTLHATAKLSVGTAGVPAPTVPSVVEGVDVGGFYAGLA</sequence>
<dbReference type="InterPro" id="IPR049552">
    <property type="entry name" value="PKS_DH_N"/>
</dbReference>
<comment type="caution">
    <text evidence="4">The sequence shown here is derived from an EMBL/GenBank/DDBJ whole genome shotgun (WGS) entry which is preliminary data.</text>
</comment>
<feature type="non-terminal residue" evidence="4">
    <location>
        <position position="185"/>
    </location>
</feature>
<evidence type="ECO:0000256" key="1">
    <source>
        <dbReference type="ARBA" id="ARBA00022679"/>
    </source>
</evidence>
<dbReference type="Proteomes" id="UP000192284">
    <property type="component" value="Unassembled WGS sequence"/>
</dbReference>
<dbReference type="InterPro" id="IPR049900">
    <property type="entry name" value="PKS_mFAS_DH"/>
</dbReference>
<keyword evidence="1" id="KW-0808">Transferase</keyword>
<dbReference type="InterPro" id="IPR042104">
    <property type="entry name" value="PKS_dehydratase_sf"/>
</dbReference>
<gene>
    <name evidence="4" type="ORF">BST12_29320</name>
</gene>
<feature type="region of interest" description="N-terminal hotdog fold" evidence="2">
    <location>
        <begin position="38"/>
        <end position="163"/>
    </location>
</feature>
<dbReference type="SMART" id="SM00826">
    <property type="entry name" value="PKS_DH"/>
    <property type="match status" value="1"/>
</dbReference>
<dbReference type="PANTHER" id="PTHR43775:SF51">
    <property type="entry name" value="INACTIVE PHENOLPHTHIOCEROL SYNTHESIS POLYKETIDE SYNTHASE TYPE I PKS1-RELATED"/>
    <property type="match status" value="1"/>
</dbReference>
<evidence type="ECO:0000313" key="4">
    <source>
        <dbReference type="EMBL" id="ORA05866.1"/>
    </source>
</evidence>
<feature type="non-terminal residue" evidence="4">
    <location>
        <position position="1"/>
    </location>
</feature>
<feature type="domain" description="PKS/mFAS DH" evidence="3">
    <location>
        <begin position="38"/>
        <end position="185"/>
    </location>
</feature>